<dbReference type="AlphaFoldDB" id="A0A512H4L9"/>
<dbReference type="EMBL" id="BJZO01000009">
    <property type="protein sequence ID" value="GEO80406.1"/>
    <property type="molecule type" value="Genomic_DNA"/>
</dbReference>
<comment type="caution">
    <text evidence="2">The sequence shown here is derived from an EMBL/GenBank/DDBJ whole genome shotgun (WGS) entry which is preliminary data.</text>
</comment>
<dbReference type="GO" id="GO:0042597">
    <property type="term" value="C:periplasmic space"/>
    <property type="evidence" value="ECO:0007669"/>
    <property type="project" value="InterPro"/>
</dbReference>
<reference evidence="2 3" key="1">
    <citation type="submission" date="2019-07" db="EMBL/GenBank/DDBJ databases">
        <title>Whole genome shotgun sequence of Rhodospirillum oryzae NBRC 107573.</title>
        <authorList>
            <person name="Hosoyama A."/>
            <person name="Uohara A."/>
            <person name="Ohji S."/>
            <person name="Ichikawa N."/>
        </authorList>
    </citation>
    <scope>NUCLEOTIDE SEQUENCE [LARGE SCALE GENOMIC DNA]</scope>
    <source>
        <strain evidence="2 3">NBRC 107573</strain>
    </source>
</reference>
<protein>
    <recommendedName>
        <fullName evidence="4">LTXXQ motif family protein</fullName>
    </recommendedName>
</protein>
<evidence type="ECO:0000313" key="3">
    <source>
        <dbReference type="Proteomes" id="UP000321567"/>
    </source>
</evidence>
<proteinExistence type="predicted"/>
<dbReference type="Proteomes" id="UP000321567">
    <property type="component" value="Unassembled WGS sequence"/>
</dbReference>
<dbReference type="RefSeq" id="WP_147162468.1">
    <property type="nucleotide sequence ID" value="NZ_BJZO01000009.1"/>
</dbReference>
<accession>A0A512H4L9</accession>
<sequence>MNAKRIPSRWGVAVAVLGGALMLAGPLAAQGMGGGPGMGMGGGMGRGMQGGGMRQGVLPPDPATLETLKGQLGIRPNQEKAWDTYAEGVRNAADFRSAMQASRPATPAERLSERPERQMAAGDVHRDMADRRKGLWDVLDSKQRAILDKEAPLPPGPPGMTAPQ</sequence>
<keyword evidence="3" id="KW-1185">Reference proteome</keyword>
<name>A0A512H4L9_9PROT</name>
<feature type="compositionally biased region" description="Basic and acidic residues" evidence="1">
    <location>
        <begin position="110"/>
        <end position="128"/>
    </location>
</feature>
<evidence type="ECO:0008006" key="4">
    <source>
        <dbReference type="Google" id="ProtNLM"/>
    </source>
</evidence>
<organism evidence="2 3">
    <name type="scientific">Pararhodospirillum oryzae</name>
    <dbReference type="NCBI Taxonomy" id="478448"/>
    <lineage>
        <taxon>Bacteria</taxon>
        <taxon>Pseudomonadati</taxon>
        <taxon>Pseudomonadota</taxon>
        <taxon>Alphaproteobacteria</taxon>
        <taxon>Rhodospirillales</taxon>
        <taxon>Rhodospirillaceae</taxon>
        <taxon>Pararhodospirillum</taxon>
    </lineage>
</organism>
<evidence type="ECO:0000313" key="2">
    <source>
        <dbReference type="EMBL" id="GEO80406.1"/>
    </source>
</evidence>
<feature type="region of interest" description="Disordered" evidence="1">
    <location>
        <begin position="96"/>
        <end position="128"/>
    </location>
</feature>
<dbReference type="OrthoDB" id="7363785at2"/>
<evidence type="ECO:0000256" key="1">
    <source>
        <dbReference type="SAM" id="MobiDB-lite"/>
    </source>
</evidence>
<gene>
    <name evidence="2" type="ORF">ROR02_05370</name>
</gene>